<feature type="transmembrane region" description="Helical" evidence="7">
    <location>
        <begin position="43"/>
        <end position="66"/>
    </location>
</feature>
<dbReference type="InterPro" id="IPR020846">
    <property type="entry name" value="MFS_dom"/>
</dbReference>
<feature type="transmembrane region" description="Helical" evidence="7">
    <location>
        <begin position="167"/>
        <end position="184"/>
    </location>
</feature>
<dbReference type="InterPro" id="IPR036259">
    <property type="entry name" value="MFS_trans_sf"/>
</dbReference>
<sequence length="391" mass="41853">MEITKSKKAFWILSILSIAFLVMATGATSPALASIAEAYPNIPFSIIVLIATIPVLLLVPFSLISGKLAGTIVSFKNLTIIGVTLFLIGGVGPYFFNDFILILIMRGIFGAGLGMISPLGNALILNLFESKEAENLMGMGVVVGNIGGIAFQLLGGIFCAINWRFTFLTYLLGAVPLIVVILFFPKLPLTSKTNNTRAKMPTIAYIWSTIYGILMLLLYPMLTGMSSLVLSNHYGTSAGAGVALTMFTIGGMIAGTVFGTAFRKLDRFTIPVGVILTTIGFIFFAYGTNLTFFIIGATIVGIGFNLAGTTIMMRVGRSVPSEQTAFAMSIVMAFMSLGGFISGFVFAFIEKAFNITSLRFPFMLSLVCFAAYVVIDLIISLKSSKSQNLSS</sequence>
<dbReference type="SUPFAM" id="SSF103473">
    <property type="entry name" value="MFS general substrate transporter"/>
    <property type="match status" value="1"/>
</dbReference>
<keyword evidence="10" id="KW-1185">Reference proteome</keyword>
<dbReference type="OrthoDB" id="2963740at2"/>
<feature type="transmembrane region" description="Helical" evidence="7">
    <location>
        <begin position="325"/>
        <end position="349"/>
    </location>
</feature>
<dbReference type="PANTHER" id="PTHR23517:SF2">
    <property type="entry name" value="MULTIDRUG RESISTANCE PROTEIN MDTH"/>
    <property type="match status" value="1"/>
</dbReference>
<dbReference type="EMBL" id="CP020953">
    <property type="protein sequence ID" value="AWI04498.1"/>
    <property type="molecule type" value="Genomic_DNA"/>
</dbReference>
<proteinExistence type="predicted"/>
<feature type="domain" description="Major facilitator superfamily (MFS) profile" evidence="8">
    <location>
        <begin position="10"/>
        <end position="388"/>
    </location>
</feature>
<protein>
    <submittedName>
        <fullName evidence="9">MFS transporter</fullName>
    </submittedName>
</protein>
<dbReference type="AlphaFoldDB" id="A0A2U8DPI3"/>
<dbReference type="Gene3D" id="1.20.1250.20">
    <property type="entry name" value="MFS general substrate transporter like domains"/>
    <property type="match status" value="1"/>
</dbReference>
<keyword evidence="5 7" id="KW-1133">Transmembrane helix</keyword>
<dbReference type="Proteomes" id="UP000244910">
    <property type="component" value="Chromosome"/>
</dbReference>
<feature type="transmembrane region" description="Helical" evidence="7">
    <location>
        <begin position="361"/>
        <end position="381"/>
    </location>
</feature>
<evidence type="ECO:0000256" key="4">
    <source>
        <dbReference type="ARBA" id="ARBA00022692"/>
    </source>
</evidence>
<feature type="transmembrane region" description="Helical" evidence="7">
    <location>
        <begin position="242"/>
        <end position="261"/>
    </location>
</feature>
<name>A0A2U8DPI3_9CLOT</name>
<organism evidence="9 10">
    <name type="scientific">Clostridium drakei</name>
    <dbReference type="NCBI Taxonomy" id="332101"/>
    <lineage>
        <taxon>Bacteria</taxon>
        <taxon>Bacillati</taxon>
        <taxon>Bacillota</taxon>
        <taxon>Clostridia</taxon>
        <taxon>Eubacteriales</taxon>
        <taxon>Clostridiaceae</taxon>
        <taxon>Clostridium</taxon>
    </lineage>
</organism>
<keyword evidence="3" id="KW-1003">Cell membrane</keyword>
<dbReference type="RefSeq" id="WP_052037933.1">
    <property type="nucleotide sequence ID" value="NZ_CP020953.1"/>
</dbReference>
<keyword evidence="2" id="KW-0813">Transport</keyword>
<feature type="transmembrane region" description="Helical" evidence="7">
    <location>
        <begin position="108"/>
        <end position="128"/>
    </location>
</feature>
<keyword evidence="4 7" id="KW-0812">Transmembrane</keyword>
<evidence type="ECO:0000256" key="5">
    <source>
        <dbReference type="ARBA" id="ARBA00022989"/>
    </source>
</evidence>
<feature type="transmembrane region" description="Helical" evidence="7">
    <location>
        <begin position="268"/>
        <end position="286"/>
    </location>
</feature>
<dbReference type="InterPro" id="IPR011701">
    <property type="entry name" value="MFS"/>
</dbReference>
<feature type="transmembrane region" description="Helical" evidence="7">
    <location>
        <begin position="204"/>
        <end position="222"/>
    </location>
</feature>
<dbReference type="InterPro" id="IPR050171">
    <property type="entry name" value="MFS_Transporters"/>
</dbReference>
<evidence type="ECO:0000256" key="2">
    <source>
        <dbReference type="ARBA" id="ARBA00022448"/>
    </source>
</evidence>
<comment type="subcellular location">
    <subcellularLocation>
        <location evidence="1">Cell membrane</location>
        <topology evidence="1">Multi-pass membrane protein</topology>
    </subcellularLocation>
</comment>
<evidence type="ECO:0000259" key="8">
    <source>
        <dbReference type="PROSITE" id="PS50850"/>
    </source>
</evidence>
<dbReference type="PANTHER" id="PTHR23517">
    <property type="entry name" value="RESISTANCE PROTEIN MDTM, PUTATIVE-RELATED-RELATED"/>
    <property type="match status" value="1"/>
</dbReference>
<evidence type="ECO:0000313" key="10">
    <source>
        <dbReference type="Proteomes" id="UP000244910"/>
    </source>
</evidence>
<evidence type="ECO:0000256" key="7">
    <source>
        <dbReference type="SAM" id="Phobius"/>
    </source>
</evidence>
<keyword evidence="6 7" id="KW-0472">Membrane</keyword>
<dbReference type="GO" id="GO:0005886">
    <property type="term" value="C:plasma membrane"/>
    <property type="evidence" value="ECO:0007669"/>
    <property type="project" value="UniProtKB-SubCell"/>
</dbReference>
<dbReference type="KEGG" id="cdrk:B9W14_08330"/>
<feature type="transmembrane region" description="Helical" evidence="7">
    <location>
        <begin position="292"/>
        <end position="313"/>
    </location>
</feature>
<feature type="transmembrane region" description="Helical" evidence="7">
    <location>
        <begin position="78"/>
        <end position="96"/>
    </location>
</feature>
<gene>
    <name evidence="9" type="ORF">B9W14_08330</name>
</gene>
<feature type="transmembrane region" description="Helical" evidence="7">
    <location>
        <begin position="140"/>
        <end position="161"/>
    </location>
</feature>
<evidence type="ECO:0000313" key="9">
    <source>
        <dbReference type="EMBL" id="AWI04498.1"/>
    </source>
</evidence>
<evidence type="ECO:0000256" key="6">
    <source>
        <dbReference type="ARBA" id="ARBA00023136"/>
    </source>
</evidence>
<evidence type="ECO:0000256" key="3">
    <source>
        <dbReference type="ARBA" id="ARBA00022475"/>
    </source>
</evidence>
<reference evidence="10" key="1">
    <citation type="submission" date="2017-04" db="EMBL/GenBank/DDBJ databases">
        <authorList>
            <person name="Song Y."/>
            <person name="Cho B.-K."/>
        </authorList>
    </citation>
    <scope>NUCLEOTIDE SEQUENCE [LARGE SCALE GENOMIC DNA]</scope>
    <source>
        <strain evidence="10">SL1</strain>
    </source>
</reference>
<dbReference type="PROSITE" id="PS50850">
    <property type="entry name" value="MFS"/>
    <property type="match status" value="1"/>
</dbReference>
<evidence type="ECO:0000256" key="1">
    <source>
        <dbReference type="ARBA" id="ARBA00004651"/>
    </source>
</evidence>
<accession>A0A2U8DPI3</accession>
<dbReference type="Pfam" id="PF07690">
    <property type="entry name" value="MFS_1"/>
    <property type="match status" value="1"/>
</dbReference>
<dbReference type="GO" id="GO:0022857">
    <property type="term" value="F:transmembrane transporter activity"/>
    <property type="evidence" value="ECO:0007669"/>
    <property type="project" value="InterPro"/>
</dbReference>